<dbReference type="PANTHER" id="PTHR44103">
    <property type="entry name" value="PROPROTEIN CONVERTASE P"/>
    <property type="match status" value="1"/>
</dbReference>
<dbReference type="InterPro" id="IPR028994">
    <property type="entry name" value="Integrin_alpha_N"/>
</dbReference>
<dbReference type="Proteomes" id="UP000477750">
    <property type="component" value="Unassembled WGS sequence"/>
</dbReference>
<keyword evidence="1 2" id="KW-0732">Signal</keyword>
<protein>
    <recommendedName>
        <fullName evidence="5">VCBS repeat-containing protein</fullName>
    </recommendedName>
</protein>
<dbReference type="AlphaFoldDB" id="A0A6L5G7U3"/>
<comment type="caution">
    <text evidence="3">The sequence shown here is derived from an EMBL/GenBank/DDBJ whole genome shotgun (WGS) entry which is preliminary data.</text>
</comment>
<evidence type="ECO:0000256" key="2">
    <source>
        <dbReference type="SAM" id="SignalP"/>
    </source>
</evidence>
<dbReference type="SUPFAM" id="SSF69318">
    <property type="entry name" value="Integrin alpha N-terminal domain"/>
    <property type="match status" value="2"/>
</dbReference>
<dbReference type="Pfam" id="PF13517">
    <property type="entry name" value="FG-GAP_3"/>
    <property type="match status" value="4"/>
</dbReference>
<reference evidence="3 4" key="1">
    <citation type="submission" date="2019-10" db="EMBL/GenBank/DDBJ databases">
        <title>Glycomyces albidus sp. nov., a novel actinomycete isolated from rhizosphere soil of wheat (Triticum aestivum L.).</title>
        <authorList>
            <person name="Qian L."/>
        </authorList>
    </citation>
    <scope>NUCLEOTIDE SEQUENCE [LARGE SCALE GENOMIC DNA]</scope>
    <source>
        <strain evidence="3 4">NEAU-7082</strain>
    </source>
</reference>
<dbReference type="PANTHER" id="PTHR44103:SF1">
    <property type="entry name" value="PROPROTEIN CONVERTASE P"/>
    <property type="match status" value="1"/>
</dbReference>
<feature type="signal peptide" evidence="2">
    <location>
        <begin position="1"/>
        <end position="31"/>
    </location>
</feature>
<gene>
    <name evidence="3" type="ORF">GFD30_08930</name>
</gene>
<sequence length="1189" mass="124460">MNFTPPRGRTAAFTAAAVGAALLAVPGAAAAQTTEIDCGALGERPSAAATEPALEIANACGVEVVIEAVTTDYDTYSATPEGRLRRVSTVPSAEMLQAQGAADPTLTEADGSLVQADSEWDLTLGLGGDAPLLSTPAAGLHWAESTPAPTYSGTEVHYDDLAPGLDLTLDARVSDLGLRFDIADEAAWNALSSGLDLDYWAVAGGGRLQNTLDLAYPVGHPERQTAGEQTTPFYLRDSAGDGQALNLAVGTDGVLSLTPAGGGLGEAAFPLTVTAQWTYRQYGVNEWASVTSAEPDLTLFRGDGGRGEPYFVAAGQNADAVVGPYCDATADPECSAPAQAATYWNFWGGTLGDLLPSSVPAGATVSVAEAEFRVDAAEGAECVAPELLVTRVYRPHLSWTDRPLPTGTRPPAAGACIDGTAVYDLGPWSLASGFPGPTFGMTASEETARFDGGSARLDLLWDIEAANFTTRSCNTMPTYPQLRTGTVPYGGFTADLWRPDLVDQDITWTATVRNADTGEVVAVSAPAEVADGTAPASTFAVDDGYYSVRHEFKHPSGAVEVSDTCYYMVDDSKPEFVAIEVPPGPHFVGDIVPVEVTVADAGFPNGVSKLTIHCLGDDDCEPETTVLVDDTTFTLNLEIKQTGTTLWMLQMYDQRSLVTYSQEIAVSASYNRGDYNGDDHQDLFAVRRSDGNLLFFAGNGDGTLASGVSRGAGWGAMDIAMAGDLTGDGIADLLARDTRTGVLYTYPGNGAGGLGTRIQAGTGWNAQGVFTSSGDFDGDGKTDLYAVGKSDRKLYFYPGLGNGTFGARTAVSTGWGGIDTITTLADANRDGRPDLLARKHATGEYFLYHGQGDGTVGARQKVYDDEDGLSSAQYNELTAADDYDGDGTGEVVGIDAFTGELVMHSFNDFGDHVGRRVVDDGWEGLRLPGTAVDRAYDFDASGFTDVLARHTTGTVYFYPGNGSSGFGQSSQWGTGMGGMNLLETAGDLTGDGIPDLLARVASNGALYVIPGTAYGDFSYEHRIQVGTGWNAMSAIVSGQDFNGDGKVDIVARERSTGYLWFYPGRGDGKVGTRVNIGTGWNALGGPTAVGDLDHDGHADLVAVRGSDGCLYRYSGRGDGTLKAAVKLGCGWSGMNGLASVGDFNLDGHADWVARSTANGNLYLYRGTSAGSYSPPLLVGAGWNTMNIVI</sequence>
<dbReference type="EMBL" id="WIAO01000008">
    <property type="protein sequence ID" value="MQM25691.1"/>
    <property type="molecule type" value="Genomic_DNA"/>
</dbReference>
<proteinExistence type="predicted"/>
<dbReference type="RefSeq" id="WP_153024848.1">
    <property type="nucleotide sequence ID" value="NZ_WIAO01000008.1"/>
</dbReference>
<name>A0A6L5G7U3_9ACTN</name>
<dbReference type="Gene3D" id="2.130.10.130">
    <property type="entry name" value="Integrin alpha, N-terminal"/>
    <property type="match status" value="3"/>
</dbReference>
<evidence type="ECO:0008006" key="5">
    <source>
        <dbReference type="Google" id="ProtNLM"/>
    </source>
</evidence>
<feature type="chain" id="PRO_5038645483" description="VCBS repeat-containing protein" evidence="2">
    <location>
        <begin position="32"/>
        <end position="1189"/>
    </location>
</feature>
<dbReference type="InterPro" id="IPR013517">
    <property type="entry name" value="FG-GAP"/>
</dbReference>
<organism evidence="3 4">
    <name type="scientific">Glycomyces albidus</name>
    <dbReference type="NCBI Taxonomy" id="2656774"/>
    <lineage>
        <taxon>Bacteria</taxon>
        <taxon>Bacillati</taxon>
        <taxon>Actinomycetota</taxon>
        <taxon>Actinomycetes</taxon>
        <taxon>Glycomycetales</taxon>
        <taxon>Glycomycetaceae</taxon>
        <taxon>Glycomyces</taxon>
    </lineage>
</organism>
<evidence type="ECO:0000313" key="3">
    <source>
        <dbReference type="EMBL" id="MQM25691.1"/>
    </source>
</evidence>
<evidence type="ECO:0000313" key="4">
    <source>
        <dbReference type="Proteomes" id="UP000477750"/>
    </source>
</evidence>
<accession>A0A6L5G7U3</accession>
<keyword evidence="4" id="KW-1185">Reference proteome</keyword>
<evidence type="ECO:0000256" key="1">
    <source>
        <dbReference type="ARBA" id="ARBA00022729"/>
    </source>
</evidence>